<protein>
    <submittedName>
        <fullName evidence="1">Uncharacterized protein</fullName>
    </submittedName>
</protein>
<dbReference type="Proteomes" id="UP000290288">
    <property type="component" value="Unassembled WGS sequence"/>
</dbReference>
<dbReference type="EMBL" id="SDEE01000555">
    <property type="protein sequence ID" value="RXW15410.1"/>
    <property type="molecule type" value="Genomic_DNA"/>
</dbReference>
<evidence type="ECO:0000313" key="2">
    <source>
        <dbReference type="Proteomes" id="UP000290288"/>
    </source>
</evidence>
<dbReference type="AlphaFoldDB" id="A0A4Q2D7B9"/>
<keyword evidence="2" id="KW-1185">Reference proteome</keyword>
<sequence>MLRLGHKYNFATYREEAVSRLQDAFGPDWETVIVNETGDINTDRIYMDEAHSWSDVINLAYDLRLERTLPLVYFNAIAHKYYPAYLFNGTKSEDGTLSKVHPSIRQHLLCSQDLLFLEMRRTCFSWMFDESVEPLLGGVCTGRRSACLTALVTAIGKIFTPKQRINYGLAVWDENFVPGLCKSCSRAAEKSFEEGRDILWGKLPVIFGMKPWDSLKDFDL</sequence>
<gene>
    <name evidence="1" type="ORF">EST38_g10443</name>
</gene>
<organism evidence="1 2">
    <name type="scientific">Candolleomyces aberdarensis</name>
    <dbReference type="NCBI Taxonomy" id="2316362"/>
    <lineage>
        <taxon>Eukaryota</taxon>
        <taxon>Fungi</taxon>
        <taxon>Dikarya</taxon>
        <taxon>Basidiomycota</taxon>
        <taxon>Agaricomycotina</taxon>
        <taxon>Agaricomycetes</taxon>
        <taxon>Agaricomycetidae</taxon>
        <taxon>Agaricales</taxon>
        <taxon>Agaricineae</taxon>
        <taxon>Psathyrellaceae</taxon>
        <taxon>Candolleomyces</taxon>
    </lineage>
</organism>
<accession>A0A4Q2D7B9</accession>
<evidence type="ECO:0000313" key="1">
    <source>
        <dbReference type="EMBL" id="RXW15410.1"/>
    </source>
</evidence>
<comment type="caution">
    <text evidence="1">The sequence shown here is derived from an EMBL/GenBank/DDBJ whole genome shotgun (WGS) entry which is preliminary data.</text>
</comment>
<reference evidence="1 2" key="1">
    <citation type="submission" date="2019-01" db="EMBL/GenBank/DDBJ databases">
        <title>Draft genome sequence of Psathyrella aberdarensis IHI B618.</title>
        <authorList>
            <person name="Buettner E."/>
            <person name="Kellner H."/>
        </authorList>
    </citation>
    <scope>NUCLEOTIDE SEQUENCE [LARGE SCALE GENOMIC DNA]</scope>
    <source>
        <strain evidence="1 2">IHI B618</strain>
    </source>
</reference>
<dbReference type="OrthoDB" id="3217871at2759"/>
<name>A0A4Q2D7B9_9AGAR</name>
<proteinExistence type="predicted"/>